<dbReference type="Pfam" id="PF07690">
    <property type="entry name" value="MFS_1"/>
    <property type="match status" value="1"/>
</dbReference>
<feature type="transmembrane region" description="Helical" evidence="5">
    <location>
        <begin position="556"/>
        <end position="576"/>
    </location>
</feature>
<dbReference type="InterPro" id="IPR011701">
    <property type="entry name" value="MFS"/>
</dbReference>
<evidence type="ECO:0000256" key="2">
    <source>
        <dbReference type="ARBA" id="ARBA00022692"/>
    </source>
</evidence>
<evidence type="ECO:0000256" key="4">
    <source>
        <dbReference type="ARBA" id="ARBA00023136"/>
    </source>
</evidence>
<feature type="transmembrane region" description="Helical" evidence="5">
    <location>
        <begin position="460"/>
        <end position="479"/>
    </location>
</feature>
<evidence type="ECO:0000256" key="1">
    <source>
        <dbReference type="ARBA" id="ARBA00004141"/>
    </source>
</evidence>
<keyword evidence="8" id="KW-1185">Reference proteome</keyword>
<dbReference type="Gene3D" id="1.20.1250.20">
    <property type="entry name" value="MFS general substrate transporter like domains"/>
    <property type="match status" value="1"/>
</dbReference>
<feature type="transmembrane region" description="Helical" evidence="5">
    <location>
        <begin position="240"/>
        <end position="263"/>
    </location>
</feature>
<dbReference type="FunFam" id="1.20.1250.20:FF:001014">
    <property type="entry name" value="Nodulin-like, putative"/>
    <property type="match status" value="1"/>
</dbReference>
<feature type="transmembrane region" description="Helical" evidence="5">
    <location>
        <begin position="423"/>
        <end position="440"/>
    </location>
</feature>
<feature type="transmembrane region" description="Helical" evidence="5">
    <location>
        <begin position="491"/>
        <end position="513"/>
    </location>
</feature>
<evidence type="ECO:0000256" key="5">
    <source>
        <dbReference type="SAM" id="Phobius"/>
    </source>
</evidence>
<feature type="transmembrane region" description="Helical" evidence="5">
    <location>
        <begin position="596"/>
        <end position="620"/>
    </location>
</feature>
<evidence type="ECO:0000313" key="8">
    <source>
        <dbReference type="Proteomes" id="UP000419144"/>
    </source>
</evidence>
<protein>
    <recommendedName>
        <fullName evidence="6">Nodulin-like domain-containing protein</fullName>
    </recommendedName>
</protein>
<dbReference type="GO" id="GO:0016020">
    <property type="term" value="C:membrane"/>
    <property type="evidence" value="ECO:0007669"/>
    <property type="project" value="UniProtKB-SubCell"/>
</dbReference>
<reference evidence="7" key="1">
    <citation type="submission" date="2019-11" db="EMBL/GenBank/DDBJ databases">
        <title>Leishmania tarentolae CDS.</title>
        <authorList>
            <person name="Goto Y."/>
            <person name="Yamagishi J."/>
        </authorList>
    </citation>
    <scope>NUCLEOTIDE SEQUENCE [LARGE SCALE GENOMIC DNA]</scope>
    <source>
        <strain evidence="7">Parrot Tar II</strain>
    </source>
</reference>
<gene>
    <name evidence="7" type="ORF">LtaPh_1112400</name>
</gene>
<keyword evidence="4 5" id="KW-0472">Membrane</keyword>
<feature type="transmembrane region" description="Helical" evidence="5">
    <location>
        <begin position="275"/>
        <end position="296"/>
    </location>
</feature>
<dbReference type="OrthoDB" id="410267at2759"/>
<dbReference type="Proteomes" id="UP000419144">
    <property type="component" value="Unassembled WGS sequence"/>
</dbReference>
<organism evidence="7 8">
    <name type="scientific">Leishmania tarentolae</name>
    <name type="common">Sauroleishmania tarentolae</name>
    <dbReference type="NCBI Taxonomy" id="5689"/>
    <lineage>
        <taxon>Eukaryota</taxon>
        <taxon>Discoba</taxon>
        <taxon>Euglenozoa</taxon>
        <taxon>Kinetoplastea</taxon>
        <taxon>Metakinetoplastina</taxon>
        <taxon>Trypanosomatida</taxon>
        <taxon>Trypanosomatidae</taxon>
        <taxon>Leishmaniinae</taxon>
        <taxon>Leishmania</taxon>
        <taxon>lizard Leishmania</taxon>
    </lineage>
</organism>
<feature type="transmembrane region" description="Helical" evidence="5">
    <location>
        <begin position="519"/>
        <end position="544"/>
    </location>
</feature>
<dbReference type="EMBL" id="BLBS01000013">
    <property type="protein sequence ID" value="GET86730.1"/>
    <property type="molecule type" value="Genomic_DNA"/>
</dbReference>
<feature type="transmembrane region" description="Helical" evidence="5">
    <location>
        <begin position="66"/>
        <end position="87"/>
    </location>
</feature>
<dbReference type="PANTHER" id="PTHR21576">
    <property type="entry name" value="UNCHARACTERIZED NODULIN-LIKE PROTEIN"/>
    <property type="match status" value="1"/>
</dbReference>
<dbReference type="PANTHER" id="PTHR21576:SF158">
    <property type="entry name" value="RIBOSOMAL RNA-PROCESSING PROTEIN 12-LIKE CONSERVED DOMAIN-CONTAINING PROTEIN"/>
    <property type="match status" value="1"/>
</dbReference>
<dbReference type="Pfam" id="PF06813">
    <property type="entry name" value="Nodulin-like"/>
    <property type="match status" value="1"/>
</dbReference>
<feature type="transmembrane region" description="Helical" evidence="5">
    <location>
        <begin position="120"/>
        <end position="139"/>
    </location>
</feature>
<keyword evidence="3 5" id="KW-1133">Transmembrane helix</keyword>
<evidence type="ECO:0000259" key="6">
    <source>
        <dbReference type="Pfam" id="PF06813"/>
    </source>
</evidence>
<comment type="caution">
    <text evidence="7">The sequence shown here is derived from an EMBL/GenBank/DDBJ whole genome shotgun (WGS) entry which is preliminary data.</text>
</comment>
<dbReference type="InterPro" id="IPR010658">
    <property type="entry name" value="Nodulin-like"/>
</dbReference>
<feature type="domain" description="Nodulin-like" evidence="6">
    <location>
        <begin position="31"/>
        <end position="214"/>
    </location>
</feature>
<feature type="transmembrane region" description="Helical" evidence="5">
    <location>
        <begin position="160"/>
        <end position="181"/>
    </location>
</feature>
<feature type="transmembrane region" description="Helical" evidence="5">
    <location>
        <begin position="94"/>
        <end position="114"/>
    </location>
</feature>
<evidence type="ECO:0000256" key="3">
    <source>
        <dbReference type="ARBA" id="ARBA00022989"/>
    </source>
</evidence>
<proteinExistence type="predicted"/>
<evidence type="ECO:0000313" key="7">
    <source>
        <dbReference type="EMBL" id="GET86730.1"/>
    </source>
</evidence>
<feature type="transmembrane region" description="Helical" evidence="5">
    <location>
        <begin position="31"/>
        <end position="54"/>
    </location>
</feature>
<name>A0A640KAN5_LEITA</name>
<dbReference type="InterPro" id="IPR036259">
    <property type="entry name" value="MFS_trans_sf"/>
</dbReference>
<dbReference type="AlphaFoldDB" id="A0A640KAN5"/>
<comment type="subcellular location">
    <subcellularLocation>
        <location evidence="1">Membrane</location>
        <topology evidence="1">Multi-pass membrane protein</topology>
    </subcellularLocation>
</comment>
<sequence>MESGTAGFEPGATYRVGLLEYTLEKAWFSQFYVGILICINNGACFCFSIFSPYMKGEGFRYSQLEIDAVSTVGILLSYFSIPTGFLYDCKGPTATVLAGTLLNIIGWGGMYCIFTDVLPHSAVVMAIFYGLSQLSASFYETSSILTNLKAFSCYQGRVILIQKTFMGLGSALVAQIYIAFFETTVHGIAPFFAFLVLYSAFAGTLGVMYLRLPTPATGCVGINIEDAHTSARGGGEPRMFALPFNIGTSILCCSVAFVLLTSLVENYVHPLSNEWRVAIGLSTVGLCVSFIAMIFTTPNYEVNRLRNTGEASMSGFDDMALAAATSEVLFPSKASRVRHVPAMSMEESRSFAAKEGIDTCGVPRVEAAAPAGAKDPLTPRSKLVSVAPGRPYVEPSVADRDPHKSLDTLNDKPLWENLRHRELWLLWFVCFGAWSAMTVVSSNSTHIYQAMARGSFSLTVNTVFVSMYGVASALGRILVGALYPHMGRRRIHVAALLLVAPLLNVIGLPLFFICADRALFVPFFVVGLGVGFSWGSTVLTVTSYFTSSNCGKHYSFLYTAGMLSPMIFNMALFGPVYDYYQRRQDEGKDGVCEGAICIAVPLTVCMVVNAFAVMAAYMFYKRITSPRLSSTHTPEP</sequence>
<dbReference type="GO" id="GO:0022857">
    <property type="term" value="F:transmembrane transporter activity"/>
    <property type="evidence" value="ECO:0007669"/>
    <property type="project" value="InterPro"/>
</dbReference>
<accession>A0A640KAN5</accession>
<feature type="transmembrane region" description="Helical" evidence="5">
    <location>
        <begin position="187"/>
        <end position="210"/>
    </location>
</feature>
<dbReference type="SUPFAM" id="SSF103473">
    <property type="entry name" value="MFS general substrate transporter"/>
    <property type="match status" value="2"/>
</dbReference>
<dbReference type="VEuPathDB" id="TriTrypDB:LtaPh_1112400"/>
<keyword evidence="2 5" id="KW-0812">Transmembrane</keyword>